<accession>G0MA70</accession>
<dbReference type="InterPro" id="IPR007883">
    <property type="entry name" value="DUF713"/>
</dbReference>
<keyword evidence="1" id="KW-0175">Coiled coil</keyword>
<evidence type="ECO:0000313" key="4">
    <source>
        <dbReference type="Proteomes" id="UP000008068"/>
    </source>
</evidence>
<feature type="coiled-coil region" evidence="1">
    <location>
        <begin position="457"/>
        <end position="523"/>
    </location>
</feature>
<proteinExistence type="predicted"/>
<dbReference type="InParanoid" id="G0MA70"/>
<dbReference type="Proteomes" id="UP000008068">
    <property type="component" value="Unassembled WGS sequence"/>
</dbReference>
<dbReference type="EMBL" id="GL379787">
    <property type="protein sequence ID" value="EGT31023.1"/>
    <property type="molecule type" value="Genomic_DNA"/>
</dbReference>
<protein>
    <submittedName>
        <fullName evidence="3">Uncharacterized protein</fullName>
    </submittedName>
</protein>
<dbReference type="PANTHER" id="PTHR21566">
    <property type="entry name" value="CILIA- AND FLAGELLA-ASSOCIATED PROTEIN 251-LIKE-RELATED-RELATED"/>
    <property type="match status" value="1"/>
</dbReference>
<dbReference type="HOGENOM" id="CLU_456524_0_0_1"/>
<gene>
    <name evidence="3" type="ORF">CAEBREN_01885</name>
</gene>
<feature type="region of interest" description="Disordered" evidence="2">
    <location>
        <begin position="362"/>
        <end position="381"/>
    </location>
</feature>
<evidence type="ECO:0000256" key="2">
    <source>
        <dbReference type="SAM" id="MobiDB-lite"/>
    </source>
</evidence>
<keyword evidence="4" id="KW-1185">Reference proteome</keyword>
<name>G0MA70_CAEBE</name>
<feature type="compositionally biased region" description="Basic and acidic residues" evidence="2">
    <location>
        <begin position="363"/>
        <end position="381"/>
    </location>
</feature>
<dbReference type="AlphaFoldDB" id="G0MA70"/>
<sequence length="598" mass="69507">MVVQLILTPAMMKCFHECAEEGNYLQLFEHYEQFFETLKRNLWKVKFSEPLYTAIIKESDFLLNCLSTWVTKTSLPWDQKTVNPDLDLLGFLPRFVLAMQTRNWNDFYNRFLPIIDLLIETARRQEIIDLKIGRGPDLYDTFNLRDMAISPQETQNRSSVICASGHSSPFDCNSNCRRFLRSLYGAQELIDLKIQSNGNLYDSFEHRDPPEQSYFNSFIRKYGSSRHYSSLRLNKNDERPPINFLRRTLSEVRLEPTIEKESRTTTTQKSSKHVRFSEPEPKKAESITRDIPIKLVRSSAPEVKKTVLTGVPGSTRLTQVRQTVPTAITKVKESSTTRVPQVREVVPSRVTVVRQTVPTPLNKVKESGSTRVPEAKESISRRATEVRKSVPAVVPKTKELGSNRAAEAEKNFLKRAIEARKTVPVAIPKVKELGSTRVPEVKKTSNVSPRHQRETLQVNQNEEISILETRIQKLLEKQLEMQIETDMRQKNLETRINFLEENLKTMESNQRTFDQKLQQMESRFESSMETKLKKFGENLTSTISQNKHEDPTKNLELLEEQLQFRELILHQKIDEIKIREQTLDNRMNELMELMESRM</sequence>
<evidence type="ECO:0000256" key="1">
    <source>
        <dbReference type="SAM" id="Coils"/>
    </source>
</evidence>
<feature type="region of interest" description="Disordered" evidence="2">
    <location>
        <begin position="258"/>
        <end position="285"/>
    </location>
</feature>
<feature type="compositionally biased region" description="Basic and acidic residues" evidence="2">
    <location>
        <begin position="275"/>
        <end position="285"/>
    </location>
</feature>
<reference evidence="4" key="1">
    <citation type="submission" date="2011-07" db="EMBL/GenBank/DDBJ databases">
        <authorList>
            <consortium name="Caenorhabditis brenneri Sequencing and Analysis Consortium"/>
            <person name="Wilson R.K."/>
        </authorList>
    </citation>
    <scope>NUCLEOTIDE SEQUENCE [LARGE SCALE GENOMIC DNA]</scope>
    <source>
        <strain evidence="4">PB2801</strain>
    </source>
</reference>
<organism evidence="4">
    <name type="scientific">Caenorhabditis brenneri</name>
    <name type="common">Nematode worm</name>
    <dbReference type="NCBI Taxonomy" id="135651"/>
    <lineage>
        <taxon>Eukaryota</taxon>
        <taxon>Metazoa</taxon>
        <taxon>Ecdysozoa</taxon>
        <taxon>Nematoda</taxon>
        <taxon>Chromadorea</taxon>
        <taxon>Rhabditida</taxon>
        <taxon>Rhabditina</taxon>
        <taxon>Rhabditomorpha</taxon>
        <taxon>Rhabditoidea</taxon>
        <taxon>Rhabditidae</taxon>
        <taxon>Peloderinae</taxon>
        <taxon>Caenorhabditis</taxon>
    </lineage>
</organism>
<evidence type="ECO:0000313" key="3">
    <source>
        <dbReference type="EMBL" id="EGT31023.1"/>
    </source>
</evidence>
<dbReference type="PANTHER" id="PTHR21566:SF2">
    <property type="entry name" value="CILIA- AND FLAGELLA-ASSOCIATED PROTEIN 251-LIKE-RELATED"/>
    <property type="match status" value="1"/>
</dbReference>